<evidence type="ECO:0000313" key="3">
    <source>
        <dbReference type="EMBL" id="KAK4886106.1"/>
    </source>
</evidence>
<feature type="domain" description="Mutator-like transposase" evidence="2">
    <location>
        <begin position="5"/>
        <end position="360"/>
    </location>
</feature>
<dbReference type="Gene3D" id="3.90.320.10">
    <property type="match status" value="1"/>
</dbReference>
<name>A0AAN7PMB1_9COLE</name>
<evidence type="ECO:0000259" key="2">
    <source>
        <dbReference type="Pfam" id="PF20700"/>
    </source>
</evidence>
<organism evidence="3 4">
    <name type="scientific">Aquatica leii</name>
    <dbReference type="NCBI Taxonomy" id="1421715"/>
    <lineage>
        <taxon>Eukaryota</taxon>
        <taxon>Metazoa</taxon>
        <taxon>Ecdysozoa</taxon>
        <taxon>Arthropoda</taxon>
        <taxon>Hexapoda</taxon>
        <taxon>Insecta</taxon>
        <taxon>Pterygota</taxon>
        <taxon>Neoptera</taxon>
        <taxon>Endopterygota</taxon>
        <taxon>Coleoptera</taxon>
        <taxon>Polyphaga</taxon>
        <taxon>Elateriformia</taxon>
        <taxon>Elateroidea</taxon>
        <taxon>Lampyridae</taxon>
        <taxon>Luciolinae</taxon>
        <taxon>Aquatica</taxon>
    </lineage>
</organism>
<proteinExistence type="predicted"/>
<dbReference type="EMBL" id="JARPUR010000001">
    <property type="protein sequence ID" value="KAK4886106.1"/>
    <property type="molecule type" value="Genomic_DNA"/>
</dbReference>
<comment type="caution">
    <text evidence="3">The sequence shown here is derived from an EMBL/GenBank/DDBJ whole genome shotgun (WGS) entry which is preliminary data.</text>
</comment>
<keyword evidence="4" id="KW-1185">Reference proteome</keyword>
<gene>
    <name evidence="3" type="ORF">RN001_002377</name>
</gene>
<dbReference type="CDD" id="cd22343">
    <property type="entry name" value="PDDEXK_lambda_exonuclease-like"/>
    <property type="match status" value="1"/>
</dbReference>
<dbReference type="InterPro" id="IPR049012">
    <property type="entry name" value="Mutator_transp_dom"/>
</dbReference>
<feature type="domain" description="YqaJ viral recombinase" evidence="1">
    <location>
        <begin position="550"/>
        <end position="699"/>
    </location>
</feature>
<reference evidence="4" key="1">
    <citation type="submission" date="2023-01" db="EMBL/GenBank/DDBJ databases">
        <title>Key to firefly adult light organ development and bioluminescence: homeobox transcription factors regulate luciferase expression and transportation to peroxisome.</title>
        <authorList>
            <person name="Fu X."/>
        </authorList>
    </citation>
    <scope>NUCLEOTIDE SEQUENCE [LARGE SCALE GENOMIC DNA]</scope>
</reference>
<dbReference type="SUPFAM" id="SSF52980">
    <property type="entry name" value="Restriction endonuclease-like"/>
    <property type="match status" value="1"/>
</dbReference>
<dbReference type="Pfam" id="PF09588">
    <property type="entry name" value="YqaJ"/>
    <property type="match status" value="1"/>
</dbReference>
<dbReference type="PANTHER" id="PTHR46609">
    <property type="entry name" value="EXONUCLEASE, PHAGE-TYPE/RECB, C-TERMINAL DOMAIN-CONTAINING PROTEIN"/>
    <property type="match status" value="1"/>
</dbReference>
<dbReference type="InterPro" id="IPR011335">
    <property type="entry name" value="Restrct_endonuc-II-like"/>
</dbReference>
<dbReference type="AlphaFoldDB" id="A0AAN7PMB1"/>
<protein>
    <recommendedName>
        <fullName evidence="5">YqaJ viral recombinase domain-containing protein</fullName>
    </recommendedName>
</protein>
<dbReference type="InterPro" id="IPR011604">
    <property type="entry name" value="PDDEXK-like_dom_sf"/>
</dbReference>
<accession>A0AAN7PMB1</accession>
<dbReference type="InterPro" id="IPR019080">
    <property type="entry name" value="YqaJ_viral_recombinase"/>
</dbReference>
<evidence type="ECO:0000259" key="1">
    <source>
        <dbReference type="Pfam" id="PF09588"/>
    </source>
</evidence>
<evidence type="ECO:0008006" key="5">
    <source>
        <dbReference type="Google" id="ProtNLM"/>
    </source>
</evidence>
<dbReference type="Pfam" id="PF20700">
    <property type="entry name" value="Mutator"/>
    <property type="match status" value="1"/>
</dbReference>
<dbReference type="InterPro" id="IPR051703">
    <property type="entry name" value="NF-kappa-B_Signaling_Reg"/>
</dbReference>
<evidence type="ECO:0000313" key="4">
    <source>
        <dbReference type="Proteomes" id="UP001353858"/>
    </source>
</evidence>
<dbReference type="GO" id="GO:0006281">
    <property type="term" value="P:DNA repair"/>
    <property type="evidence" value="ECO:0007669"/>
    <property type="project" value="UniProtKB-ARBA"/>
</dbReference>
<sequence>MELDGRRIVDFQYFFTSMKTVADHGARFGCSMNNLNIVGERRIGLNSIIRLFCNMCNTKFNLNTFKESEKTEMDLNEAAVSGSHSIGIGFSNLEELLSTMDIPCMSYKKIKTTEDVINDGWEKAANIKMKEAAIKEAECARSIGRIDNDGVPLLEVVADGCWSKRSYRSNYSALSGAAAIVGHQFGEVIYLGVKNKYCSQCQISTTTGINKPHKCYKNFEGSSTSMESTILAEGFKMSEKLFGVRYSTLIADGDSSTYKKILETRPYKNRTVEKIECINHLLRNFCNKLKALTIDTRFPVLLRKQLGKNILRFRSAVVGAIKYRKENNNNSNSVTLLKTDIDNSYYHIFGNHRNCLTYYCNRTNEEDWTTKFQECSQFHIRIVSALTALSNHSRSLLQNKNSNIVEQFHSIVAKFIGGKRINFTNRRSYQSRCYASVVSHNTKKTHYFLHKSMYGSSPGKIIKAMEIRRKLKSENLKKRRLFQTKKKRFSKRENKSQQDVDYGEFCEKPDMDPEIYKIKERKFLDSLKLSPEERNKIEKDTIHQADSALWLELRRKLITASHFHSICNRRDTTSCKAIVCKLLYDKSDLSNVASLKHGRQYESIAKKSLEAQENVVITDNGLFIDEEFNFIGATPDGLIGENLTVEIKCPYSAFNQPVEEGIANKKIKFWTYDKKTGYKINKKHPWYYQIQGQLRVTNRRCCLLAVWTGPSFPLKVEYVLKRNDFWKNHIESKLIQFYMNCVLPEIVDPRHARNMPIRDPQYITEAQQRHKEKKAQKTKPKK</sequence>
<dbReference type="Proteomes" id="UP001353858">
    <property type="component" value="Unassembled WGS sequence"/>
</dbReference>
<dbReference type="PANTHER" id="PTHR46609:SF8">
    <property type="entry name" value="YQAJ VIRAL RECOMBINASE DOMAIN-CONTAINING PROTEIN"/>
    <property type="match status" value="1"/>
</dbReference>